<keyword evidence="2" id="KW-1185">Reference proteome</keyword>
<dbReference type="Proteomes" id="UP000556436">
    <property type="component" value="Unassembled WGS sequence"/>
</dbReference>
<comment type="caution">
    <text evidence="1">The sequence shown here is derived from an EMBL/GenBank/DDBJ whole genome shotgun (WGS) entry which is preliminary data.</text>
</comment>
<name>A0A7W7LD92_STRNE</name>
<organism evidence="1 2">
    <name type="scientific">Streptomyces netropsis</name>
    <name type="common">Streptoverticillium netropsis</name>
    <dbReference type="NCBI Taxonomy" id="55404"/>
    <lineage>
        <taxon>Bacteria</taxon>
        <taxon>Bacillati</taxon>
        <taxon>Actinomycetota</taxon>
        <taxon>Actinomycetes</taxon>
        <taxon>Kitasatosporales</taxon>
        <taxon>Streptomycetaceae</taxon>
        <taxon>Streptomyces</taxon>
    </lineage>
</organism>
<dbReference type="EMBL" id="JACHJG010000008">
    <property type="protein sequence ID" value="MBB4888084.1"/>
    <property type="molecule type" value="Genomic_DNA"/>
</dbReference>
<reference evidence="1 2" key="1">
    <citation type="submission" date="2020-08" db="EMBL/GenBank/DDBJ databases">
        <title>Genomic Encyclopedia of Type Strains, Phase III (KMG-III): the genomes of soil and plant-associated and newly described type strains.</title>
        <authorList>
            <person name="Whitman W."/>
        </authorList>
    </citation>
    <scope>NUCLEOTIDE SEQUENCE [LARGE SCALE GENOMIC DNA]</scope>
    <source>
        <strain evidence="1 2">CECT 3265</strain>
    </source>
</reference>
<dbReference type="RefSeq" id="WP_184735412.1">
    <property type="nucleotide sequence ID" value="NZ_BMRW01000008.1"/>
</dbReference>
<protein>
    <submittedName>
        <fullName evidence="1">Uncharacterized protein</fullName>
    </submittedName>
</protein>
<gene>
    <name evidence="1" type="ORF">FHS38_004152</name>
</gene>
<evidence type="ECO:0000313" key="2">
    <source>
        <dbReference type="Proteomes" id="UP000556436"/>
    </source>
</evidence>
<dbReference type="PROSITE" id="PS51257">
    <property type="entry name" value="PROKAR_LIPOPROTEIN"/>
    <property type="match status" value="1"/>
</dbReference>
<evidence type="ECO:0000313" key="1">
    <source>
        <dbReference type="EMBL" id="MBB4888084.1"/>
    </source>
</evidence>
<sequence length="162" mass="17689">MTTQSARVSQHITAATAQACKTAAWDCQSHVFMGSPETVIENLAGLPDELVGRRVYMLLIQGDSHAEARIFERFNLEDTEGTVSSWAEDDMHGLVSQITEVLVANRGVHCPGEQVKATLESKREIHVGAPAPAPKSTAEAFTPLVQDFKHDKFVRATVMVLC</sequence>
<proteinExistence type="predicted"/>
<accession>A0A7W7LD92</accession>
<dbReference type="AlphaFoldDB" id="A0A7W7LD92"/>